<sequence length="253" mass="28910">MKESLDKKDSTEGLPLKIGEWLGTYREVVKTCFGRRIWFLGLQGSYGRGEATKESDIDVVLILDNLTGEDLISYRHLLDTMPNREKICGFVSGREELLDWEPSDLFQFYYDTTPIVGSLDSILEKIRRDDIWRAVHTGACNVYHLCAHNLIHEKDLGVLRGLYKSAAFILQAAAFLQTGNYARQKTELMRLLRLEDQTILEAGIRLKEKEGELSGEELEESSLQLLEWASGWIRRCGQKRNDKSHGMPKEGTL</sequence>
<dbReference type="InterPro" id="IPR002934">
    <property type="entry name" value="Polymerase_NTP_transf_dom"/>
</dbReference>
<feature type="domain" description="Polymerase nucleotidyl transferase" evidence="1">
    <location>
        <begin position="40"/>
        <end position="73"/>
    </location>
</feature>
<accession>A0A9D0ZWP6</accession>
<reference evidence="2" key="1">
    <citation type="submission" date="2020-10" db="EMBL/GenBank/DDBJ databases">
        <authorList>
            <person name="Gilroy R."/>
        </authorList>
    </citation>
    <scope>NUCLEOTIDE SEQUENCE</scope>
    <source>
        <strain evidence="2">ChiSjej3B21-11622</strain>
    </source>
</reference>
<dbReference type="Proteomes" id="UP000886886">
    <property type="component" value="Unassembled WGS sequence"/>
</dbReference>
<dbReference type="Gene3D" id="3.30.460.10">
    <property type="entry name" value="Beta Polymerase, domain 2"/>
    <property type="match status" value="1"/>
</dbReference>
<gene>
    <name evidence="2" type="ORF">IAB26_10450</name>
</gene>
<name>A0A9D0ZWP6_9FIRM</name>
<dbReference type="GO" id="GO:0016779">
    <property type="term" value="F:nucleotidyltransferase activity"/>
    <property type="evidence" value="ECO:0007669"/>
    <property type="project" value="InterPro"/>
</dbReference>
<dbReference type="SUPFAM" id="SSF81301">
    <property type="entry name" value="Nucleotidyltransferase"/>
    <property type="match status" value="1"/>
</dbReference>
<protein>
    <submittedName>
        <fullName evidence="2">Nucleotidyltransferase domain-containing protein</fullName>
    </submittedName>
</protein>
<dbReference type="InterPro" id="IPR043519">
    <property type="entry name" value="NT_sf"/>
</dbReference>
<organism evidence="2 3">
    <name type="scientific">Candidatus Limivivens merdigallinarum</name>
    <dbReference type="NCBI Taxonomy" id="2840859"/>
    <lineage>
        <taxon>Bacteria</taxon>
        <taxon>Bacillati</taxon>
        <taxon>Bacillota</taxon>
        <taxon>Clostridia</taxon>
        <taxon>Lachnospirales</taxon>
        <taxon>Lachnospiraceae</taxon>
        <taxon>Lachnospiraceae incertae sedis</taxon>
        <taxon>Candidatus Limivivens</taxon>
    </lineage>
</organism>
<dbReference type="AlphaFoldDB" id="A0A9D0ZWP6"/>
<dbReference type="Pfam" id="PF01909">
    <property type="entry name" value="NTP_transf_2"/>
    <property type="match status" value="1"/>
</dbReference>
<evidence type="ECO:0000313" key="2">
    <source>
        <dbReference type="EMBL" id="HIQ96972.1"/>
    </source>
</evidence>
<comment type="caution">
    <text evidence="2">The sequence shown here is derived from an EMBL/GenBank/DDBJ whole genome shotgun (WGS) entry which is preliminary data.</text>
</comment>
<evidence type="ECO:0000313" key="3">
    <source>
        <dbReference type="Proteomes" id="UP000886886"/>
    </source>
</evidence>
<dbReference type="CDD" id="cd05403">
    <property type="entry name" value="NT_KNTase_like"/>
    <property type="match status" value="1"/>
</dbReference>
<evidence type="ECO:0000259" key="1">
    <source>
        <dbReference type="Pfam" id="PF01909"/>
    </source>
</evidence>
<dbReference type="EMBL" id="DVFT01000155">
    <property type="protein sequence ID" value="HIQ96972.1"/>
    <property type="molecule type" value="Genomic_DNA"/>
</dbReference>
<proteinExistence type="predicted"/>
<reference evidence="2" key="2">
    <citation type="journal article" date="2021" name="PeerJ">
        <title>Extensive microbial diversity within the chicken gut microbiome revealed by metagenomics and culture.</title>
        <authorList>
            <person name="Gilroy R."/>
            <person name="Ravi A."/>
            <person name="Getino M."/>
            <person name="Pursley I."/>
            <person name="Horton D.L."/>
            <person name="Alikhan N.F."/>
            <person name="Baker D."/>
            <person name="Gharbi K."/>
            <person name="Hall N."/>
            <person name="Watson M."/>
            <person name="Adriaenssens E.M."/>
            <person name="Foster-Nyarko E."/>
            <person name="Jarju S."/>
            <person name="Secka A."/>
            <person name="Antonio M."/>
            <person name="Oren A."/>
            <person name="Chaudhuri R.R."/>
            <person name="La Ragione R."/>
            <person name="Hildebrand F."/>
            <person name="Pallen M.J."/>
        </authorList>
    </citation>
    <scope>NUCLEOTIDE SEQUENCE</scope>
    <source>
        <strain evidence="2">ChiSjej3B21-11622</strain>
    </source>
</reference>